<protein>
    <submittedName>
        <fullName evidence="2">DUF4389 domain-containing protein</fullName>
    </submittedName>
</protein>
<accession>A0ABX1J068</accession>
<feature type="transmembrane region" description="Helical" evidence="1">
    <location>
        <begin position="31"/>
        <end position="58"/>
    </location>
</feature>
<dbReference type="Proteomes" id="UP000715441">
    <property type="component" value="Unassembled WGS sequence"/>
</dbReference>
<evidence type="ECO:0000313" key="2">
    <source>
        <dbReference type="EMBL" id="NKQ51682.1"/>
    </source>
</evidence>
<evidence type="ECO:0000313" key="3">
    <source>
        <dbReference type="Proteomes" id="UP000715441"/>
    </source>
</evidence>
<dbReference type="RefSeq" id="WP_168510773.1">
    <property type="nucleotide sequence ID" value="NZ_JAAXLS010000001.1"/>
</dbReference>
<dbReference type="InterPro" id="IPR025498">
    <property type="entry name" value="DUF4389"/>
</dbReference>
<gene>
    <name evidence="2" type="ORF">HFP15_02160</name>
</gene>
<reference evidence="2 3" key="1">
    <citation type="submission" date="2020-04" db="EMBL/GenBank/DDBJ databases">
        <title>Novel species.</title>
        <authorList>
            <person name="Teo W.F.A."/>
            <person name="Lipun K."/>
            <person name="Srisuk N."/>
            <person name="Duangmal K."/>
        </authorList>
    </citation>
    <scope>NUCLEOTIDE SEQUENCE [LARGE SCALE GENOMIC DNA]</scope>
    <source>
        <strain evidence="2 3">K13G38</strain>
    </source>
</reference>
<sequence length="463" mass="49472">MSSPSSYPVRIEGDLDPSVSRGLWLVKWLLVFPHLVVLALLWPAFFVLSIAAFFAILVTGRYPRSIFEFNVGVMRWTWRVHFYSYAALGTDAYPPFTLADVPTYPARLEVDYPERLSRGLVLVKWWLLAIPHYVIIGFFAGGGLWALRYSSERGFTWGGGGLIGILVLVAGVVLLFTGRYPRSIFDFVLGMDRWVLRVGAYAALMTDEYPPFRFDAGGHDPSGPVQDSAETWQPSDHHWTGGRVASVIVGAVLVLTAMGLLTGGGTLLWADRAQRDADGFVSTSRTLTSDGYAIASENLELTGTSANANWITGTVGDIRVRVTSADPATPVFVGIAPTSAAMTYLAGTQYTTLRDWAGAVTQNPGNRTLAAPQTAGIWVLQAGGTGTQGFVAPLQNGDWTVVIANANGAPGVNVRAEVGATLPSLGTIAYSVLAVGLVLLGGGVALIVVPVRLAARRPAEISS</sequence>
<name>A0ABX1J068_9PSEU</name>
<feature type="transmembrane region" description="Helical" evidence="1">
    <location>
        <begin position="125"/>
        <end position="148"/>
    </location>
</feature>
<evidence type="ECO:0000256" key="1">
    <source>
        <dbReference type="SAM" id="Phobius"/>
    </source>
</evidence>
<keyword evidence="1" id="KW-0472">Membrane</keyword>
<keyword evidence="3" id="KW-1185">Reference proteome</keyword>
<feature type="transmembrane region" description="Helical" evidence="1">
    <location>
        <begin position="154"/>
        <end position="176"/>
    </location>
</feature>
<organism evidence="2 3">
    <name type="scientific">Amycolatopsis acididurans</name>
    <dbReference type="NCBI Taxonomy" id="2724524"/>
    <lineage>
        <taxon>Bacteria</taxon>
        <taxon>Bacillati</taxon>
        <taxon>Actinomycetota</taxon>
        <taxon>Actinomycetes</taxon>
        <taxon>Pseudonocardiales</taxon>
        <taxon>Pseudonocardiaceae</taxon>
        <taxon>Amycolatopsis</taxon>
    </lineage>
</organism>
<keyword evidence="1" id="KW-1133">Transmembrane helix</keyword>
<feature type="transmembrane region" description="Helical" evidence="1">
    <location>
        <begin position="428"/>
        <end position="449"/>
    </location>
</feature>
<dbReference type="Pfam" id="PF14333">
    <property type="entry name" value="DUF4389"/>
    <property type="match status" value="2"/>
</dbReference>
<keyword evidence="1" id="KW-0812">Transmembrane</keyword>
<proteinExistence type="predicted"/>
<feature type="transmembrane region" description="Helical" evidence="1">
    <location>
        <begin position="244"/>
        <end position="270"/>
    </location>
</feature>
<comment type="caution">
    <text evidence="2">The sequence shown here is derived from an EMBL/GenBank/DDBJ whole genome shotgun (WGS) entry which is preliminary data.</text>
</comment>
<dbReference type="EMBL" id="JAAXLS010000001">
    <property type="protein sequence ID" value="NKQ51682.1"/>
    <property type="molecule type" value="Genomic_DNA"/>
</dbReference>